<dbReference type="InterPro" id="IPR016181">
    <property type="entry name" value="Acyl_CoA_acyltransferase"/>
</dbReference>
<evidence type="ECO:0000259" key="1">
    <source>
        <dbReference type="PROSITE" id="PS51186"/>
    </source>
</evidence>
<dbReference type="InterPro" id="IPR000182">
    <property type="entry name" value="GNAT_dom"/>
</dbReference>
<evidence type="ECO:0000313" key="2">
    <source>
        <dbReference type="EMBL" id="PIL40908.1"/>
    </source>
</evidence>
<proteinExistence type="predicted"/>
<dbReference type="OrthoDB" id="9775804at2"/>
<organism evidence="2 3">
    <name type="scientific">Massilia psychrophila</name>
    <dbReference type="NCBI Taxonomy" id="1603353"/>
    <lineage>
        <taxon>Bacteria</taxon>
        <taxon>Pseudomonadati</taxon>
        <taxon>Pseudomonadota</taxon>
        <taxon>Betaproteobacteria</taxon>
        <taxon>Burkholderiales</taxon>
        <taxon>Oxalobacteraceae</taxon>
        <taxon>Telluria group</taxon>
        <taxon>Massilia</taxon>
    </lineage>
</organism>
<keyword evidence="2" id="KW-0808">Transferase</keyword>
<dbReference type="CDD" id="cd04301">
    <property type="entry name" value="NAT_SF"/>
    <property type="match status" value="1"/>
</dbReference>
<dbReference type="GO" id="GO:0016747">
    <property type="term" value="F:acyltransferase activity, transferring groups other than amino-acyl groups"/>
    <property type="evidence" value="ECO:0007669"/>
    <property type="project" value="InterPro"/>
</dbReference>
<name>A0A2G8T5H1_9BURK</name>
<dbReference type="InterPro" id="IPR053144">
    <property type="entry name" value="Acetyltransferase_Butenolide"/>
</dbReference>
<evidence type="ECO:0000313" key="3">
    <source>
        <dbReference type="Proteomes" id="UP000228593"/>
    </source>
</evidence>
<comment type="caution">
    <text evidence="2">The sequence shown here is derived from an EMBL/GenBank/DDBJ whole genome shotgun (WGS) entry which is preliminary data.</text>
</comment>
<dbReference type="AlphaFoldDB" id="A0A2G8T5H1"/>
<dbReference type="Pfam" id="PF13673">
    <property type="entry name" value="Acetyltransf_10"/>
    <property type="match status" value="1"/>
</dbReference>
<accession>A0A2G8T5H1</accession>
<keyword evidence="3" id="KW-1185">Reference proteome</keyword>
<sequence length="132" mass="14405">MQKFRFERGYAMTGAELASVFARSGINRPTADQPRMQQMADTADLLVTAWDGDFLVGVARSLTDFCAACYLADLAVDRTYQKLGIGAQLVQETRSAIGSTAMLLLLAAPTAMAYYPKIGFISVENGWISRKP</sequence>
<dbReference type="PROSITE" id="PS51186">
    <property type="entry name" value="GNAT"/>
    <property type="match status" value="1"/>
</dbReference>
<dbReference type="Gene3D" id="3.40.630.30">
    <property type="match status" value="1"/>
</dbReference>
<protein>
    <submittedName>
        <fullName evidence="2">GNAT family N-acetyltransferase</fullName>
    </submittedName>
</protein>
<dbReference type="SUPFAM" id="SSF55729">
    <property type="entry name" value="Acyl-CoA N-acyltransferases (Nat)"/>
    <property type="match status" value="1"/>
</dbReference>
<feature type="domain" description="N-acetyltransferase" evidence="1">
    <location>
        <begin position="7"/>
        <end position="132"/>
    </location>
</feature>
<gene>
    <name evidence="2" type="ORF">CR103_05535</name>
</gene>
<dbReference type="PANTHER" id="PTHR43233:SF1">
    <property type="entry name" value="FAMILY N-ACETYLTRANSFERASE, PUTATIVE (AFU_ORTHOLOGUE AFUA_6G03350)-RELATED"/>
    <property type="match status" value="1"/>
</dbReference>
<dbReference type="PANTHER" id="PTHR43233">
    <property type="entry name" value="FAMILY N-ACETYLTRANSFERASE, PUTATIVE (AFU_ORTHOLOGUE AFUA_6G03350)-RELATED"/>
    <property type="match status" value="1"/>
</dbReference>
<dbReference type="RefSeq" id="WP_099915012.1">
    <property type="nucleotide sequence ID" value="NZ_BMHS01000008.1"/>
</dbReference>
<reference evidence="2 3" key="1">
    <citation type="submission" date="2017-10" db="EMBL/GenBank/DDBJ databases">
        <title>Massilia psychrophilum sp. nov., a novel purple-pigmented bacterium isolated from Tianshan glacier, Xinjiang Municipality, China.</title>
        <authorList>
            <person name="Wang H."/>
        </authorList>
    </citation>
    <scope>NUCLEOTIDE SEQUENCE [LARGE SCALE GENOMIC DNA]</scope>
    <source>
        <strain evidence="2 3">JCM 30813</strain>
    </source>
</reference>
<dbReference type="EMBL" id="PDOB01000005">
    <property type="protein sequence ID" value="PIL40908.1"/>
    <property type="molecule type" value="Genomic_DNA"/>
</dbReference>
<dbReference type="Proteomes" id="UP000228593">
    <property type="component" value="Unassembled WGS sequence"/>
</dbReference>